<dbReference type="SUPFAM" id="SSF48371">
    <property type="entry name" value="ARM repeat"/>
    <property type="match status" value="1"/>
</dbReference>
<sequence length="245" mass="28313">MDYQEVVERLTAMSRPEAVEGMARFGITPQKVYGVSIPDLRRMAKEIGTDRELAARLWQDETRETRILASMVDDPRQVTEEQMDAWALEFDYWEICDQVCSNLFGRTELAYKKCFDWSKAKEEFVKRAGFVLMARLAVTEKEAPDAKFALFMSLIKDGADDERNYVKKAVNWALRQIGKRNYSLNKLALETAQEIGEMPQTSARWIARDAIRELESERVQEKVQPASFRVILSPNGEVQDIKPYK</sequence>
<reference evidence="1 2" key="1">
    <citation type="submission" date="2009-02" db="EMBL/GenBank/DDBJ databases">
        <title>Sequencing of the draft genome and assembly of Dethiobacter alkaliphilus AHT 1.</title>
        <authorList>
            <consortium name="US DOE Joint Genome Institute (JGI-PGF)"/>
            <person name="Lucas S."/>
            <person name="Copeland A."/>
            <person name="Lapidus A."/>
            <person name="Glavina del Rio T."/>
            <person name="Dalin E."/>
            <person name="Tice H."/>
            <person name="Bruce D."/>
            <person name="Goodwin L."/>
            <person name="Pitluck S."/>
            <person name="Larimer F."/>
            <person name="Land M.L."/>
            <person name="Hauser L."/>
            <person name="Muyzer G."/>
        </authorList>
    </citation>
    <scope>NUCLEOTIDE SEQUENCE [LARGE SCALE GENOMIC DNA]</scope>
    <source>
        <strain evidence="1 2">AHT 1</strain>
    </source>
</reference>
<accession>C0GIG7</accession>
<dbReference type="RefSeq" id="WP_008517517.1">
    <property type="nucleotide sequence ID" value="NZ_ACJM01000012.1"/>
</dbReference>
<proteinExistence type="predicted"/>
<evidence type="ECO:0000313" key="1">
    <source>
        <dbReference type="EMBL" id="EEG76828.1"/>
    </source>
</evidence>
<dbReference type="Gene3D" id="1.25.10.90">
    <property type="match status" value="1"/>
</dbReference>
<dbReference type="STRING" id="555088.DealDRAFT_2276"/>
<evidence type="ECO:0008006" key="3">
    <source>
        <dbReference type="Google" id="ProtNLM"/>
    </source>
</evidence>
<comment type="caution">
    <text evidence="1">The sequence shown here is derived from an EMBL/GenBank/DDBJ whole genome shotgun (WGS) entry which is preliminary data.</text>
</comment>
<evidence type="ECO:0000313" key="2">
    <source>
        <dbReference type="Proteomes" id="UP000006443"/>
    </source>
</evidence>
<dbReference type="InterPro" id="IPR016024">
    <property type="entry name" value="ARM-type_fold"/>
</dbReference>
<dbReference type="CDD" id="cd06561">
    <property type="entry name" value="AlkD_like"/>
    <property type="match status" value="1"/>
</dbReference>
<keyword evidence="2" id="KW-1185">Reference proteome</keyword>
<dbReference type="PANTHER" id="PTHR41291:SF1">
    <property type="entry name" value="DNA ALKYLATION REPAIR PROTEIN"/>
    <property type="match status" value="1"/>
</dbReference>
<dbReference type="Pfam" id="PF08713">
    <property type="entry name" value="DNA_alkylation"/>
    <property type="match status" value="1"/>
</dbReference>
<dbReference type="InterPro" id="IPR014825">
    <property type="entry name" value="DNA_alkylation"/>
</dbReference>
<dbReference type="AlphaFoldDB" id="C0GIG7"/>
<dbReference type="EMBL" id="ACJM01000012">
    <property type="protein sequence ID" value="EEG76828.1"/>
    <property type="molecule type" value="Genomic_DNA"/>
</dbReference>
<organism evidence="1 2">
    <name type="scientific">Dethiobacter alkaliphilus AHT 1</name>
    <dbReference type="NCBI Taxonomy" id="555088"/>
    <lineage>
        <taxon>Bacteria</taxon>
        <taxon>Bacillati</taxon>
        <taxon>Bacillota</taxon>
        <taxon>Dethiobacteria</taxon>
        <taxon>Dethiobacterales</taxon>
        <taxon>Dethiobacteraceae</taxon>
        <taxon>Dethiobacter</taxon>
    </lineage>
</organism>
<dbReference type="eggNOG" id="COG4912">
    <property type="taxonomic scope" value="Bacteria"/>
</dbReference>
<dbReference type="PANTHER" id="PTHR41291">
    <property type="entry name" value="DNA ALKYLATION REPAIR PROTEIN"/>
    <property type="match status" value="1"/>
</dbReference>
<dbReference type="OrthoDB" id="9784740at2"/>
<name>C0GIG7_DETAL</name>
<dbReference type="Proteomes" id="UP000006443">
    <property type="component" value="Unassembled WGS sequence"/>
</dbReference>
<protein>
    <recommendedName>
        <fullName evidence="3">DNA alkylation repair enzyme</fullName>
    </recommendedName>
</protein>
<gene>
    <name evidence="1" type="ORF">DealDRAFT_2276</name>
</gene>